<dbReference type="InterPro" id="IPR029063">
    <property type="entry name" value="SAM-dependent_MTases_sf"/>
</dbReference>
<name>A0A067DFP2_CITSI</name>
<organism evidence="1 2">
    <name type="scientific">Citrus sinensis</name>
    <name type="common">Sweet orange</name>
    <name type="synonym">Citrus aurantium var. sinensis</name>
    <dbReference type="NCBI Taxonomy" id="2711"/>
    <lineage>
        <taxon>Eukaryota</taxon>
        <taxon>Viridiplantae</taxon>
        <taxon>Streptophyta</taxon>
        <taxon>Embryophyta</taxon>
        <taxon>Tracheophyta</taxon>
        <taxon>Spermatophyta</taxon>
        <taxon>Magnoliopsida</taxon>
        <taxon>eudicotyledons</taxon>
        <taxon>Gunneridae</taxon>
        <taxon>Pentapetalae</taxon>
        <taxon>rosids</taxon>
        <taxon>malvids</taxon>
        <taxon>Sapindales</taxon>
        <taxon>Rutaceae</taxon>
        <taxon>Aurantioideae</taxon>
        <taxon>Citrus</taxon>
    </lineage>
</organism>
<accession>A0A067DFP2</accession>
<dbReference type="Proteomes" id="UP000027120">
    <property type="component" value="Unassembled WGS sequence"/>
</dbReference>
<sequence length="218" mass="23684">MSTREIEIAGNSIIIQELDNVCDSVTGRPLTGAWLWDSALILAQFISTHFDFQNKSVLELGAGAGLPGLTAARLGATRVVLTDVKPLLPGLINNVEANGLGGRVEVRELVWGSDDLSQLSELGEFDMVIMSDVFYDPEEMVGLGKTLKRVCGTGRHTVVWAVSEVRTRTGDCLHELIMSQGFRVIELTCQLGGGCPEAFAVYELIPPMHEENFHVANT</sequence>
<dbReference type="SMR" id="A0A067DFP2"/>
<dbReference type="SUPFAM" id="SSF53335">
    <property type="entry name" value="S-adenosyl-L-methionine-dependent methyltransferases"/>
    <property type="match status" value="1"/>
</dbReference>
<keyword evidence="2" id="KW-1185">Reference proteome</keyword>
<evidence type="ECO:0000313" key="1">
    <source>
        <dbReference type="EMBL" id="KDO37842.1"/>
    </source>
</evidence>
<dbReference type="GO" id="GO:0008276">
    <property type="term" value="F:protein methyltransferase activity"/>
    <property type="evidence" value="ECO:0000318"/>
    <property type="project" value="GO_Central"/>
</dbReference>
<dbReference type="Pfam" id="PF10294">
    <property type="entry name" value="Methyltransf_16"/>
    <property type="match status" value="1"/>
</dbReference>
<dbReference type="Gene3D" id="3.40.50.150">
    <property type="entry name" value="Vaccinia Virus protein VP39"/>
    <property type="match status" value="1"/>
</dbReference>
<protein>
    <recommendedName>
        <fullName evidence="3">Methyltransferase small domain-containing protein</fullName>
    </recommendedName>
</protein>
<evidence type="ECO:0000313" key="2">
    <source>
        <dbReference type="Proteomes" id="UP000027120"/>
    </source>
</evidence>
<dbReference type="AlphaFoldDB" id="A0A067DFP2"/>
<dbReference type="CDD" id="cd02440">
    <property type="entry name" value="AdoMet_MTases"/>
    <property type="match status" value="1"/>
</dbReference>
<evidence type="ECO:0008006" key="3">
    <source>
        <dbReference type="Google" id="ProtNLM"/>
    </source>
</evidence>
<dbReference type="PANTHER" id="PTHR14614:SF123">
    <property type="entry name" value="OS04G0645500 PROTEIN"/>
    <property type="match status" value="1"/>
</dbReference>
<dbReference type="STRING" id="2711.A0A067DFP2"/>
<dbReference type="PANTHER" id="PTHR14614">
    <property type="entry name" value="HEPATOCELLULAR CARCINOMA-ASSOCIATED ANTIGEN"/>
    <property type="match status" value="1"/>
</dbReference>
<dbReference type="EMBL" id="KK789514">
    <property type="protein sequence ID" value="KDO37842.1"/>
    <property type="molecule type" value="Genomic_DNA"/>
</dbReference>
<proteinExistence type="predicted"/>
<gene>
    <name evidence="1" type="ORF">CISIN_1g046623mg</name>
</gene>
<dbReference type="InterPro" id="IPR019410">
    <property type="entry name" value="Methyltransf_16"/>
</dbReference>
<reference evidence="1 2" key="1">
    <citation type="submission" date="2014-04" db="EMBL/GenBank/DDBJ databases">
        <authorList>
            <consortium name="International Citrus Genome Consortium"/>
            <person name="Gmitter F."/>
            <person name="Chen C."/>
            <person name="Farmerie W."/>
            <person name="Harkins T."/>
            <person name="Desany B."/>
            <person name="Mohiuddin M."/>
            <person name="Kodira C."/>
            <person name="Borodovsky M."/>
            <person name="Lomsadze A."/>
            <person name="Burns P."/>
            <person name="Jenkins J."/>
            <person name="Prochnik S."/>
            <person name="Shu S."/>
            <person name="Chapman J."/>
            <person name="Pitluck S."/>
            <person name="Schmutz J."/>
            <person name="Rokhsar D."/>
        </authorList>
    </citation>
    <scope>NUCLEOTIDE SEQUENCE</scope>
</reference>